<gene>
    <name evidence="1" type="ORF">CCUS01_00027</name>
</gene>
<evidence type="ECO:0000313" key="2">
    <source>
        <dbReference type="Proteomes" id="UP001239213"/>
    </source>
</evidence>
<evidence type="ECO:0000313" key="1">
    <source>
        <dbReference type="EMBL" id="KAK1499305.1"/>
    </source>
</evidence>
<comment type="caution">
    <text evidence="1">The sequence shown here is derived from an EMBL/GenBank/DDBJ whole genome shotgun (WGS) entry which is preliminary data.</text>
</comment>
<dbReference type="Proteomes" id="UP001239213">
    <property type="component" value="Unassembled WGS sequence"/>
</dbReference>
<reference evidence="1" key="1">
    <citation type="submission" date="2016-11" db="EMBL/GenBank/DDBJ databases">
        <title>The genome sequence of Colletotrichum cuscutae.</title>
        <authorList>
            <person name="Baroncelli R."/>
        </authorList>
    </citation>
    <scope>NUCLEOTIDE SEQUENCE</scope>
    <source>
        <strain evidence="1">IMI 304802</strain>
    </source>
</reference>
<sequence>MSTSATSPFCRRILKATVTAGRRGRTRSEGFIVLHKIGSVNHADELALLSISSYYLPRQEAYQPPEMRLGSY</sequence>
<dbReference type="AlphaFoldDB" id="A0AAJ0DQG8"/>
<dbReference type="EMBL" id="MPDP01000001">
    <property type="protein sequence ID" value="KAK1499305.1"/>
    <property type="molecule type" value="Genomic_DNA"/>
</dbReference>
<proteinExistence type="predicted"/>
<accession>A0AAJ0DQG8</accession>
<keyword evidence="2" id="KW-1185">Reference proteome</keyword>
<protein>
    <submittedName>
        <fullName evidence="1">Uncharacterized protein</fullName>
    </submittedName>
</protein>
<organism evidence="1 2">
    <name type="scientific">Colletotrichum cuscutae</name>
    <dbReference type="NCBI Taxonomy" id="1209917"/>
    <lineage>
        <taxon>Eukaryota</taxon>
        <taxon>Fungi</taxon>
        <taxon>Dikarya</taxon>
        <taxon>Ascomycota</taxon>
        <taxon>Pezizomycotina</taxon>
        <taxon>Sordariomycetes</taxon>
        <taxon>Hypocreomycetidae</taxon>
        <taxon>Glomerellales</taxon>
        <taxon>Glomerellaceae</taxon>
        <taxon>Colletotrichum</taxon>
        <taxon>Colletotrichum acutatum species complex</taxon>
    </lineage>
</organism>
<name>A0AAJ0DQG8_9PEZI</name>